<comment type="caution">
    <text evidence="2">The sequence shown here is derived from an EMBL/GenBank/DDBJ whole genome shotgun (WGS) entry which is preliminary data.</text>
</comment>
<dbReference type="PANTHER" id="PTHR43433">
    <property type="entry name" value="HYDROLASE, ALPHA/BETA FOLD FAMILY PROTEIN"/>
    <property type="match status" value="1"/>
</dbReference>
<evidence type="ECO:0000259" key="1">
    <source>
        <dbReference type="PROSITE" id="PS50043"/>
    </source>
</evidence>
<dbReference type="AlphaFoldDB" id="A0A853CNZ9"/>
<organism evidence="2 3">
    <name type="scientific">Petropleomorpha daqingensis</name>
    <dbReference type="NCBI Taxonomy" id="2026353"/>
    <lineage>
        <taxon>Bacteria</taxon>
        <taxon>Bacillati</taxon>
        <taxon>Actinomycetota</taxon>
        <taxon>Actinomycetes</taxon>
        <taxon>Geodermatophilales</taxon>
        <taxon>Geodermatophilaceae</taxon>
        <taxon>Petropleomorpha</taxon>
    </lineage>
</organism>
<dbReference type="Gene3D" id="3.40.50.1820">
    <property type="entry name" value="alpha/beta hydrolase"/>
    <property type="match status" value="1"/>
</dbReference>
<dbReference type="SUPFAM" id="SSF46894">
    <property type="entry name" value="C-terminal effector domain of the bipartite response regulators"/>
    <property type="match status" value="1"/>
</dbReference>
<dbReference type="Proteomes" id="UP000541969">
    <property type="component" value="Unassembled WGS sequence"/>
</dbReference>
<proteinExistence type="predicted"/>
<dbReference type="PROSITE" id="PS50043">
    <property type="entry name" value="HTH_LUXR_2"/>
    <property type="match status" value="1"/>
</dbReference>
<dbReference type="GO" id="GO:0003677">
    <property type="term" value="F:DNA binding"/>
    <property type="evidence" value="ECO:0007669"/>
    <property type="project" value="UniProtKB-KW"/>
</dbReference>
<dbReference type="InterPro" id="IPR016032">
    <property type="entry name" value="Sig_transdc_resp-reg_C-effctor"/>
</dbReference>
<dbReference type="CDD" id="cd06170">
    <property type="entry name" value="LuxR_C_like"/>
    <property type="match status" value="1"/>
</dbReference>
<dbReference type="InterPro" id="IPR000792">
    <property type="entry name" value="Tscrpt_reg_LuxR_C"/>
</dbReference>
<reference evidence="2 3" key="1">
    <citation type="submission" date="2020-07" db="EMBL/GenBank/DDBJ databases">
        <title>Sequencing the genomes of 1000 actinobacteria strains.</title>
        <authorList>
            <person name="Klenk H.-P."/>
        </authorList>
    </citation>
    <scope>NUCLEOTIDE SEQUENCE [LARGE SCALE GENOMIC DNA]</scope>
    <source>
        <strain evidence="2 3">DSM 104001</strain>
    </source>
</reference>
<gene>
    <name evidence="2" type="ORF">GGQ55_005189</name>
</gene>
<dbReference type="InterPro" id="IPR036388">
    <property type="entry name" value="WH-like_DNA-bd_sf"/>
</dbReference>
<evidence type="ECO:0000313" key="2">
    <source>
        <dbReference type="EMBL" id="NYJ08911.1"/>
    </source>
</evidence>
<accession>A0A853CNZ9</accession>
<dbReference type="Gene3D" id="1.10.10.10">
    <property type="entry name" value="Winged helix-like DNA-binding domain superfamily/Winged helix DNA-binding domain"/>
    <property type="match status" value="1"/>
</dbReference>
<dbReference type="SUPFAM" id="SSF53474">
    <property type="entry name" value="alpha/beta-Hydrolases"/>
    <property type="match status" value="1"/>
</dbReference>
<keyword evidence="2" id="KW-0238">DNA-binding</keyword>
<dbReference type="SMART" id="SM00421">
    <property type="entry name" value="HTH_LUXR"/>
    <property type="match status" value="1"/>
</dbReference>
<name>A0A853CNZ9_9ACTN</name>
<sequence>MDQRIGEVRLGDGTRIAYARAGSGPALVYVPGWLTHLELSWALPAERAFYSALAEGRTLYRYDKAGCGLSGPADRAPALELEDETLTAVIEAAGSGPVDLLGVSLGAAVAVRWAAAHPDRVRRLVLYGGWADGARVASPAVREHVLGLVGSQWGLGSDVLTDIFAPDADRTTRRGFARYQREAASAERARDMLATCYAVDVTALLPQVQAPTLVVHRDRDRAAPVQQGQALAEGIPGARFRTLPGHSHLPFVGDAEALCRTVRGFLGLPPTRRPATASLTPRQREVAALVAEGLTNREIGRRLVISERSAESHVERIRIRLGLRSRAQVAAWVVESGAE</sequence>
<dbReference type="GO" id="GO:0006355">
    <property type="term" value="P:regulation of DNA-templated transcription"/>
    <property type="evidence" value="ECO:0007669"/>
    <property type="project" value="InterPro"/>
</dbReference>
<dbReference type="Pfam" id="PF00196">
    <property type="entry name" value="GerE"/>
    <property type="match status" value="1"/>
</dbReference>
<dbReference type="InterPro" id="IPR050471">
    <property type="entry name" value="AB_hydrolase"/>
</dbReference>
<dbReference type="EMBL" id="JACBZT010000001">
    <property type="protein sequence ID" value="NYJ08911.1"/>
    <property type="molecule type" value="Genomic_DNA"/>
</dbReference>
<keyword evidence="3" id="KW-1185">Reference proteome</keyword>
<dbReference type="Pfam" id="PF12697">
    <property type="entry name" value="Abhydrolase_6"/>
    <property type="match status" value="1"/>
</dbReference>
<dbReference type="InterPro" id="IPR029058">
    <property type="entry name" value="AB_hydrolase_fold"/>
</dbReference>
<feature type="domain" description="HTH luxR-type" evidence="1">
    <location>
        <begin position="272"/>
        <end position="337"/>
    </location>
</feature>
<dbReference type="GO" id="GO:0003824">
    <property type="term" value="F:catalytic activity"/>
    <property type="evidence" value="ECO:0007669"/>
    <property type="project" value="UniProtKB-ARBA"/>
</dbReference>
<evidence type="ECO:0000313" key="3">
    <source>
        <dbReference type="Proteomes" id="UP000541969"/>
    </source>
</evidence>
<dbReference type="PANTHER" id="PTHR43433:SF8">
    <property type="entry name" value="BIFUNCTIONAL LIPASE_ADENYLATE CYCLASE LIPJ"/>
    <property type="match status" value="1"/>
</dbReference>
<dbReference type="PRINTS" id="PR00038">
    <property type="entry name" value="HTHLUXR"/>
</dbReference>
<protein>
    <submittedName>
        <fullName evidence="2">Pimeloyl-ACP methyl ester carboxylesterase/DNA-binding CsgD family transcriptional regulator</fullName>
    </submittedName>
</protein>
<dbReference type="PRINTS" id="PR00111">
    <property type="entry name" value="ABHYDROLASE"/>
</dbReference>
<dbReference type="InterPro" id="IPR000073">
    <property type="entry name" value="AB_hydrolase_1"/>
</dbReference>
<dbReference type="RefSeq" id="WP_179721881.1">
    <property type="nucleotide sequence ID" value="NZ_JACBZT010000001.1"/>
</dbReference>